<feature type="compositionally biased region" description="Basic and acidic residues" evidence="5">
    <location>
        <begin position="421"/>
        <end position="435"/>
    </location>
</feature>
<evidence type="ECO:0000256" key="1">
    <source>
        <dbReference type="ARBA" id="ARBA00001964"/>
    </source>
</evidence>
<evidence type="ECO:0000256" key="2">
    <source>
        <dbReference type="ARBA" id="ARBA00023002"/>
    </source>
</evidence>
<dbReference type="EC" id="1.2.4.4" evidence="4"/>
<evidence type="ECO:0000256" key="3">
    <source>
        <dbReference type="ARBA" id="ARBA00023052"/>
    </source>
</evidence>
<reference evidence="8 9" key="1">
    <citation type="submission" date="2018-09" db="EMBL/GenBank/DDBJ databases">
        <title>Sphingomonas peninsula sp. nov., isolated from fildes peninsula, Antarctic soil.</title>
        <authorList>
            <person name="Yingchao G."/>
        </authorList>
    </citation>
    <scope>NUCLEOTIDE SEQUENCE [LARGE SCALE GENOMIC DNA]</scope>
    <source>
        <strain evidence="8 9">YZ-8</strain>
    </source>
</reference>
<feature type="region of interest" description="Disordered" evidence="5">
    <location>
        <begin position="1"/>
        <end position="22"/>
    </location>
</feature>
<dbReference type="PANTHER" id="PTHR43380:SF1">
    <property type="entry name" value="2-OXOISOVALERATE DEHYDROGENASE SUBUNIT ALPHA, MITOCHONDRIAL"/>
    <property type="match status" value="1"/>
</dbReference>
<name>A0A494TQC3_SPHPE</name>
<gene>
    <name evidence="8" type="ORF">D3Y57_13700</name>
</gene>
<dbReference type="PANTHER" id="PTHR43380">
    <property type="entry name" value="2-OXOISOVALERATE DEHYDROGENASE SUBUNIT ALPHA, MITOCHONDRIAL"/>
    <property type="match status" value="1"/>
</dbReference>
<comment type="function">
    <text evidence="4">The branched-chain alpha-keto dehydrogenase complex catalyzes the overall conversion of alpha-keto acids to acyl-CoA and CO(2). It contains multiple copies of three enzymatic components: branched-chain alpha-keto acid decarboxylase (E1), lipoamide acyltransferase (E2) and lipoamide dehydrogenase (E3).</text>
</comment>
<comment type="similarity">
    <text evidence="4">Belongs to the BCKDHA family.</text>
</comment>
<accession>A0A494TQC3</accession>
<evidence type="ECO:0000259" key="7">
    <source>
        <dbReference type="Pfam" id="PF12573"/>
    </source>
</evidence>
<feature type="domain" description="2-oxoisovalerate dehydrogenase E1 alpha subunit N-terminal" evidence="7">
    <location>
        <begin position="15"/>
        <end position="54"/>
    </location>
</feature>
<evidence type="ECO:0000256" key="5">
    <source>
        <dbReference type="SAM" id="MobiDB-lite"/>
    </source>
</evidence>
<dbReference type="KEGG" id="spha:D3Y57_13700"/>
<dbReference type="InterPro" id="IPR001017">
    <property type="entry name" value="DH_E1"/>
</dbReference>
<feature type="region of interest" description="Disordered" evidence="5">
    <location>
        <begin position="414"/>
        <end position="435"/>
    </location>
</feature>
<proteinExistence type="inferred from homology"/>
<organism evidence="8 9">
    <name type="scientific">Sphingomonas paeninsulae</name>
    <dbReference type="NCBI Taxonomy" id="2319844"/>
    <lineage>
        <taxon>Bacteria</taxon>
        <taxon>Pseudomonadati</taxon>
        <taxon>Pseudomonadota</taxon>
        <taxon>Alphaproteobacteria</taxon>
        <taxon>Sphingomonadales</taxon>
        <taxon>Sphingomonadaceae</taxon>
        <taxon>Sphingomonas</taxon>
    </lineage>
</organism>
<evidence type="ECO:0000313" key="8">
    <source>
        <dbReference type="EMBL" id="AYJ87996.1"/>
    </source>
</evidence>
<evidence type="ECO:0000256" key="4">
    <source>
        <dbReference type="RuleBase" id="RU365014"/>
    </source>
</evidence>
<keyword evidence="3 4" id="KW-0786">Thiamine pyrophosphate</keyword>
<keyword evidence="2 4" id="KW-0560">Oxidoreductase</keyword>
<comment type="cofactor">
    <cofactor evidence="1 4">
        <name>thiamine diphosphate</name>
        <dbReference type="ChEBI" id="CHEBI:58937"/>
    </cofactor>
</comment>
<sequence>MTSEVDSESGRRNLPPLSLHIPEPHYRPGDVADFSNIAIPAAGVTPRPDSAAAAATMRDMVYGLVRVLDDDGKAVEPWDPRLTPERLRAMLRAMALTRAFDERMFRAQRQGKTSFYMKSTGEEAVAVAATFALDREDMCFPSYRQQGILIARDWSLVDMMNQIYSNKADRLKGRQLPIMYSTREGAFFSISGNLATQYPQAVGWAMASAAKGDTKIAATWCGEGSTAEGDFHSACMFATVYRAPVILNVVNNQWAISSFAGFAGGDETTFAARAVGYGMAGLRVDGNDPLAVYAATAWAAERARTNHGPTLIEHFTYRAEGHSTSDDPSQYRSADEGAHWPLGDPIARLKTHLIGLGEWSDDRHATQDLELAELVKASAKEAEKNGILGHGMHQPFETMFEDVFEEMPWHLKEQSAQMAAERTRKWPDKKSGDPV</sequence>
<dbReference type="CDD" id="cd02000">
    <property type="entry name" value="TPP_E1_PDC_ADC_BCADC"/>
    <property type="match status" value="1"/>
</dbReference>
<dbReference type="Proteomes" id="UP000276254">
    <property type="component" value="Chromosome"/>
</dbReference>
<dbReference type="InterPro" id="IPR022593">
    <property type="entry name" value="Oxoisoval_DH_suAlpha_N_dom"/>
</dbReference>
<dbReference type="RefSeq" id="WP_121155938.1">
    <property type="nucleotide sequence ID" value="NZ_CP032829.1"/>
</dbReference>
<dbReference type="Gene3D" id="3.40.50.970">
    <property type="match status" value="1"/>
</dbReference>
<dbReference type="InterPro" id="IPR050771">
    <property type="entry name" value="Alpha-ketoacid_DH_E1_comp"/>
</dbReference>
<dbReference type="InterPro" id="IPR029061">
    <property type="entry name" value="THDP-binding"/>
</dbReference>
<protein>
    <recommendedName>
        <fullName evidence="4">2-oxoisovalerate dehydrogenase subunit alpha</fullName>
        <ecNumber evidence="4">1.2.4.4</ecNumber>
    </recommendedName>
    <alternativeName>
        <fullName evidence="4">Branched-chain alpha-keto acid dehydrogenase E1 component alpha chain</fullName>
    </alternativeName>
</protein>
<feature type="domain" description="Dehydrogenase E1 component" evidence="6">
    <location>
        <begin position="92"/>
        <end position="387"/>
    </location>
</feature>
<dbReference type="EMBL" id="CP032829">
    <property type="protein sequence ID" value="AYJ87996.1"/>
    <property type="molecule type" value="Genomic_DNA"/>
</dbReference>
<keyword evidence="9" id="KW-1185">Reference proteome</keyword>
<dbReference type="Pfam" id="PF12573">
    <property type="entry name" value="OxoDH_E1alpha_N"/>
    <property type="match status" value="1"/>
</dbReference>
<evidence type="ECO:0000259" key="6">
    <source>
        <dbReference type="Pfam" id="PF00676"/>
    </source>
</evidence>
<comment type="catalytic activity">
    <reaction evidence="4">
        <text>N(6)-[(R)-lipoyl]-L-lysyl-[protein] + 3-methyl-2-oxobutanoate + H(+) = N(6)-[(R)-S(8)-2-methylpropanoyldihydrolipoyl]-L-lysyl-[protein] + CO2</text>
        <dbReference type="Rhea" id="RHEA:13457"/>
        <dbReference type="Rhea" id="RHEA-COMP:10474"/>
        <dbReference type="Rhea" id="RHEA-COMP:10497"/>
        <dbReference type="ChEBI" id="CHEBI:11851"/>
        <dbReference type="ChEBI" id="CHEBI:15378"/>
        <dbReference type="ChEBI" id="CHEBI:16526"/>
        <dbReference type="ChEBI" id="CHEBI:83099"/>
        <dbReference type="ChEBI" id="CHEBI:83142"/>
        <dbReference type="EC" id="1.2.4.4"/>
    </reaction>
</comment>
<evidence type="ECO:0000313" key="9">
    <source>
        <dbReference type="Proteomes" id="UP000276254"/>
    </source>
</evidence>
<dbReference type="OrthoDB" id="9766715at2"/>
<dbReference type="AlphaFoldDB" id="A0A494TQC3"/>
<dbReference type="Pfam" id="PF00676">
    <property type="entry name" value="E1_dh"/>
    <property type="match status" value="1"/>
</dbReference>
<dbReference type="SUPFAM" id="SSF52518">
    <property type="entry name" value="Thiamin diphosphate-binding fold (THDP-binding)"/>
    <property type="match status" value="1"/>
</dbReference>
<dbReference type="GO" id="GO:0009083">
    <property type="term" value="P:branched-chain amino acid catabolic process"/>
    <property type="evidence" value="ECO:0007669"/>
    <property type="project" value="TreeGrafter"/>
</dbReference>
<dbReference type="GO" id="GO:0003863">
    <property type="term" value="F:branched-chain 2-oxo acid dehydrogenase activity"/>
    <property type="evidence" value="ECO:0007669"/>
    <property type="project" value="UniProtKB-EC"/>
</dbReference>